<dbReference type="EMBL" id="KQ474079">
    <property type="protein sequence ID" value="KPV74737.1"/>
    <property type="molecule type" value="Genomic_DNA"/>
</dbReference>
<accession>A0A194S2B0</accession>
<dbReference type="GeneID" id="28974824"/>
<reference evidence="1 2" key="1">
    <citation type="journal article" date="2015" name="Front. Microbiol.">
        <title>Genome sequence of the plant growth promoting endophytic yeast Rhodotorula graminis WP1.</title>
        <authorList>
            <person name="Firrincieli A."/>
            <person name="Otillar R."/>
            <person name="Salamov A."/>
            <person name="Schmutz J."/>
            <person name="Khan Z."/>
            <person name="Redman R.S."/>
            <person name="Fleck N.D."/>
            <person name="Lindquist E."/>
            <person name="Grigoriev I.V."/>
            <person name="Doty S.L."/>
        </authorList>
    </citation>
    <scope>NUCLEOTIDE SEQUENCE [LARGE SCALE GENOMIC DNA]</scope>
    <source>
        <strain evidence="1 2">WP1</strain>
    </source>
</reference>
<dbReference type="RefSeq" id="XP_018270786.1">
    <property type="nucleotide sequence ID" value="XM_018414376.1"/>
</dbReference>
<dbReference type="AlphaFoldDB" id="A0A194S2B0"/>
<proteinExistence type="predicted"/>
<evidence type="ECO:0000313" key="1">
    <source>
        <dbReference type="EMBL" id="KPV74737.1"/>
    </source>
</evidence>
<gene>
    <name evidence="1" type="ORF">RHOBADRAFT_44257</name>
</gene>
<organism evidence="1 2">
    <name type="scientific">Rhodotorula graminis (strain WP1)</name>
    <dbReference type="NCBI Taxonomy" id="578459"/>
    <lineage>
        <taxon>Eukaryota</taxon>
        <taxon>Fungi</taxon>
        <taxon>Dikarya</taxon>
        <taxon>Basidiomycota</taxon>
        <taxon>Pucciniomycotina</taxon>
        <taxon>Microbotryomycetes</taxon>
        <taxon>Sporidiobolales</taxon>
        <taxon>Sporidiobolaceae</taxon>
        <taxon>Rhodotorula</taxon>
    </lineage>
</organism>
<name>A0A194S2B0_RHOGW</name>
<dbReference type="Proteomes" id="UP000053890">
    <property type="component" value="Unassembled WGS sequence"/>
</dbReference>
<evidence type="ECO:0000313" key="2">
    <source>
        <dbReference type="Proteomes" id="UP000053890"/>
    </source>
</evidence>
<sequence>MSCTLFDLGHAARDVAGALYDADGALSGEVRLAFGVKGIAAVGAWQTRLVNYENYAHDLVHGVRFSPADLRLQIVPVVIESQQGPNNLDRVARNDAERALQSVVDNRTFHGSFADGAFKFSALPGSAVPLSHFEVKLDTDLLTSRLDPFLDKTTWTQVHRHALLKPARLLFDLVYTASMHPTRRSSRLAHDDAAAAATAADDLRHAELLALVVLALLCRSSRNRAKDRGFSHALEAEWADLATMFAGEMARAKKWVGEHLRPKGEVARRLGQWCIEHDGDGKLTMREVQGAIEAAMGWLMWRFGLDILPHDLQYDSLSKARYLPQARALFRRV</sequence>
<keyword evidence="2" id="KW-1185">Reference proteome</keyword>
<protein>
    <submittedName>
        <fullName evidence="1">Uncharacterized protein</fullName>
    </submittedName>
</protein>